<feature type="transmembrane region" description="Helical" evidence="2">
    <location>
        <begin position="108"/>
        <end position="134"/>
    </location>
</feature>
<dbReference type="AlphaFoldDB" id="A0AAJ0BDF7"/>
<protein>
    <submittedName>
        <fullName evidence="3">Uncharacterized protein</fullName>
    </submittedName>
</protein>
<evidence type="ECO:0000313" key="4">
    <source>
        <dbReference type="Proteomes" id="UP001239445"/>
    </source>
</evidence>
<keyword evidence="2" id="KW-0812">Transmembrane</keyword>
<feature type="transmembrane region" description="Helical" evidence="2">
    <location>
        <begin position="491"/>
        <end position="510"/>
    </location>
</feature>
<gene>
    <name evidence="3" type="ORF">QBC47DRAFT_347954</name>
</gene>
<accession>A0AAJ0BDF7</accession>
<feature type="region of interest" description="Disordered" evidence="1">
    <location>
        <begin position="541"/>
        <end position="588"/>
    </location>
</feature>
<reference evidence="3" key="1">
    <citation type="submission" date="2023-06" db="EMBL/GenBank/DDBJ databases">
        <title>Genome-scale phylogeny and comparative genomics of the fungal order Sordariales.</title>
        <authorList>
            <consortium name="Lawrence Berkeley National Laboratory"/>
            <person name="Hensen N."/>
            <person name="Bonometti L."/>
            <person name="Westerberg I."/>
            <person name="Brannstrom I.O."/>
            <person name="Guillou S."/>
            <person name="Cros-Aarteil S."/>
            <person name="Calhoun S."/>
            <person name="Haridas S."/>
            <person name="Kuo A."/>
            <person name="Mondo S."/>
            <person name="Pangilinan J."/>
            <person name="Riley R."/>
            <person name="Labutti K."/>
            <person name="Andreopoulos B."/>
            <person name="Lipzen A."/>
            <person name="Chen C."/>
            <person name="Yanf M."/>
            <person name="Daum C."/>
            <person name="Ng V."/>
            <person name="Clum A."/>
            <person name="Steindorff A."/>
            <person name="Ohm R."/>
            <person name="Martin F."/>
            <person name="Silar P."/>
            <person name="Natvig D."/>
            <person name="Lalanne C."/>
            <person name="Gautier V."/>
            <person name="Ament-Velasquez S.L."/>
            <person name="Kruys A."/>
            <person name="Hutchinson M.I."/>
            <person name="Powell A.J."/>
            <person name="Barry K."/>
            <person name="Miller A.N."/>
            <person name="Grigoriev I.V."/>
            <person name="Debuchy R."/>
            <person name="Gladieux P."/>
            <person name="Thoren M.H."/>
            <person name="Johannesson H."/>
        </authorList>
    </citation>
    <scope>NUCLEOTIDE SEQUENCE</scope>
    <source>
        <strain evidence="3">PSN4</strain>
    </source>
</reference>
<name>A0AAJ0BDF7_9PEZI</name>
<dbReference type="EMBL" id="MU839837">
    <property type="protein sequence ID" value="KAK1753831.1"/>
    <property type="molecule type" value="Genomic_DNA"/>
</dbReference>
<dbReference type="Proteomes" id="UP001239445">
    <property type="component" value="Unassembled WGS sequence"/>
</dbReference>
<keyword evidence="2" id="KW-0472">Membrane</keyword>
<proteinExistence type="predicted"/>
<sequence length="588" mass="63209">MTISTAPQLRQTYQLWTRFSMPVDGGTRDAIAVPGYVASQLNSAYTILVTSMVMNLWCILFAIAFFYMLNRDQHHRIYTSLWNKRASLTDSLFEVLQPTETGHWRQRWIYPVLLVIFACWVAQNVVSIIVPPYIIVANAAPVNPAAILARPNTDTSSGKQLPPSALAELFSLEAPSALRAAGGAQVASVNTESKVSAEVTTLGTTKDGETIERIDYGYNVSGADLGLQKFPTLLLEVVGACTTEYGWLISSSNASGYTNDTYAKFGDPSLGTISLNIFDGTAPIAFFYSGPTPPGAPGNTTWAAFISSVDRVSYTQGTDPLYNTGSSVKAGLAGTGYAVKPRRPVLSCWQTDTWRYNGLSSTIIGLNSTALPGLDLSPGMQLILARYLGQPRIVSIGRQLGLSALLSSTNSIGDIFNAGSSSAFSDLRRLVLAAYIATANTLTDLTLYPGDVPDRNSSAGNLAVDESGGVKPGVAEFVVWSADITTLSVKAITIIPILAFILWLLALSLLRWSPLRIVNALDAAVLHKYLVDDYGARPNRTGTWHQRGNGMDLESKGGHPAESNSEHAAEGLKRLVTDEVKEAPREGD</sequence>
<feature type="transmembrane region" description="Helical" evidence="2">
    <location>
        <begin position="44"/>
        <end position="69"/>
    </location>
</feature>
<keyword evidence="2" id="KW-1133">Transmembrane helix</keyword>
<organism evidence="3 4">
    <name type="scientific">Echria macrotheca</name>
    <dbReference type="NCBI Taxonomy" id="438768"/>
    <lineage>
        <taxon>Eukaryota</taxon>
        <taxon>Fungi</taxon>
        <taxon>Dikarya</taxon>
        <taxon>Ascomycota</taxon>
        <taxon>Pezizomycotina</taxon>
        <taxon>Sordariomycetes</taxon>
        <taxon>Sordariomycetidae</taxon>
        <taxon>Sordariales</taxon>
        <taxon>Schizotheciaceae</taxon>
        <taxon>Echria</taxon>
    </lineage>
</organism>
<keyword evidence="4" id="KW-1185">Reference proteome</keyword>
<evidence type="ECO:0000256" key="2">
    <source>
        <dbReference type="SAM" id="Phobius"/>
    </source>
</evidence>
<evidence type="ECO:0000256" key="1">
    <source>
        <dbReference type="SAM" id="MobiDB-lite"/>
    </source>
</evidence>
<evidence type="ECO:0000313" key="3">
    <source>
        <dbReference type="EMBL" id="KAK1753831.1"/>
    </source>
</evidence>
<feature type="compositionally biased region" description="Basic and acidic residues" evidence="1">
    <location>
        <begin position="553"/>
        <end position="588"/>
    </location>
</feature>
<comment type="caution">
    <text evidence="3">The sequence shown here is derived from an EMBL/GenBank/DDBJ whole genome shotgun (WGS) entry which is preliminary data.</text>
</comment>